<dbReference type="Pfam" id="PF07007">
    <property type="entry name" value="LprI"/>
    <property type="match status" value="1"/>
</dbReference>
<dbReference type="InterPro" id="IPR009739">
    <property type="entry name" value="LprI-like_N"/>
</dbReference>
<reference evidence="4 5" key="1">
    <citation type="submission" date="2022-12" db="EMBL/GenBank/DDBJ databases">
        <title>Two new species, Stenotrophomonas aracearum and Stenotrophomonas oahuensis, isolated from Anthurium (Araceae family) in Hawaii.</title>
        <authorList>
            <person name="Chunag S.C."/>
            <person name="Dobhal S."/>
            <person name="Alvarez A."/>
            <person name="Arif M."/>
        </authorList>
    </citation>
    <scope>NUCLEOTIDE SEQUENCE [LARGE SCALE GENOMIC DNA]</scope>
    <source>
        <strain evidence="4 5">A5586</strain>
    </source>
</reference>
<evidence type="ECO:0000313" key="4">
    <source>
        <dbReference type="EMBL" id="WNH54344.1"/>
    </source>
</evidence>
<evidence type="ECO:0000256" key="2">
    <source>
        <dbReference type="SAM" id="SignalP"/>
    </source>
</evidence>
<accession>A0ABY9YVX9</accession>
<gene>
    <name evidence="4" type="ORF">PDM29_08715</name>
</gene>
<evidence type="ECO:0000259" key="3">
    <source>
        <dbReference type="Pfam" id="PF07007"/>
    </source>
</evidence>
<evidence type="ECO:0000313" key="5">
    <source>
        <dbReference type="Proteomes" id="UP001302072"/>
    </source>
</evidence>
<dbReference type="EMBL" id="CP115541">
    <property type="protein sequence ID" value="WNH54344.1"/>
    <property type="molecule type" value="Genomic_DNA"/>
</dbReference>
<dbReference type="RefSeq" id="WP_311193450.1">
    <property type="nucleotide sequence ID" value="NZ_CP115541.1"/>
</dbReference>
<feature type="compositionally biased region" description="Low complexity" evidence="1">
    <location>
        <begin position="45"/>
        <end position="75"/>
    </location>
</feature>
<feature type="domain" description="Lysozyme inhibitor LprI-like N-terminal" evidence="3">
    <location>
        <begin position="107"/>
        <end position="195"/>
    </location>
</feature>
<name>A0ABY9YVX9_9GAMM</name>
<protein>
    <submittedName>
        <fullName evidence="4">Lysozyme inhibitor LprI family protein</fullName>
    </submittedName>
</protein>
<keyword evidence="5" id="KW-1185">Reference proteome</keyword>
<feature type="chain" id="PRO_5045977054" evidence="2">
    <location>
        <begin position="35"/>
        <end position="201"/>
    </location>
</feature>
<organism evidence="4 5">
    <name type="scientific">Stenotrophomonas oahuensis</name>
    <dbReference type="NCBI Taxonomy" id="3003271"/>
    <lineage>
        <taxon>Bacteria</taxon>
        <taxon>Pseudomonadati</taxon>
        <taxon>Pseudomonadota</taxon>
        <taxon>Gammaproteobacteria</taxon>
        <taxon>Lysobacterales</taxon>
        <taxon>Lysobacteraceae</taxon>
        <taxon>Stenotrophomonas</taxon>
    </lineage>
</organism>
<proteinExistence type="predicted"/>
<dbReference type="Proteomes" id="UP001302072">
    <property type="component" value="Chromosome"/>
</dbReference>
<feature type="signal peptide" evidence="2">
    <location>
        <begin position="1"/>
        <end position="34"/>
    </location>
</feature>
<keyword evidence="2" id="KW-0732">Signal</keyword>
<evidence type="ECO:0000256" key="1">
    <source>
        <dbReference type="SAM" id="MobiDB-lite"/>
    </source>
</evidence>
<sequence length="201" mass="21390">MQITNTHQHRRIAQPIKRSFAVLALVMALAACQASDTEAQTANVPATAPETAAAAPSAPAASPAAPAAGSTEVPLTTADAADDAQPAALDDSYNKATLRPEYAKCIKATEGVTPEIQACQDEEFAWQEKRLQTVWGKIADGPDSVEKDKLADEQAAYMEDTDKNCTWNPDEDGQGQMLDAQSCRINRYANRAGALQALTSK</sequence>
<feature type="region of interest" description="Disordered" evidence="1">
    <location>
        <begin position="42"/>
        <end position="75"/>
    </location>
</feature>
<dbReference type="Gene3D" id="1.20.1270.180">
    <property type="match status" value="1"/>
</dbReference>